<evidence type="ECO:0000313" key="3">
    <source>
        <dbReference type="Proteomes" id="UP000498980"/>
    </source>
</evidence>
<dbReference type="Proteomes" id="UP000498980">
    <property type="component" value="Unassembled WGS sequence"/>
</dbReference>
<reference evidence="2 4" key="2">
    <citation type="submission" date="2020-07" db="EMBL/GenBank/DDBJ databases">
        <title>Sequencing the genomes of 1000 actinobacteria strains.</title>
        <authorList>
            <person name="Klenk H.-P."/>
        </authorList>
    </citation>
    <scope>NUCLEOTIDE SEQUENCE [LARGE SCALE GENOMIC DNA]</scope>
    <source>
        <strain evidence="2 4">DSM 41455</strain>
    </source>
</reference>
<dbReference type="EMBL" id="JACCCF010000001">
    <property type="protein sequence ID" value="NYE42383.1"/>
    <property type="molecule type" value="Genomic_DNA"/>
</dbReference>
<evidence type="ECO:0000313" key="4">
    <source>
        <dbReference type="Proteomes" id="UP000530403"/>
    </source>
</evidence>
<protein>
    <recommendedName>
        <fullName evidence="5">DUF3307 domain-containing protein</fullName>
    </recommendedName>
</protein>
<evidence type="ECO:0000313" key="1">
    <source>
        <dbReference type="EMBL" id="GFM98780.1"/>
    </source>
</evidence>
<dbReference type="Proteomes" id="UP000530403">
    <property type="component" value="Unassembled WGS sequence"/>
</dbReference>
<evidence type="ECO:0008006" key="5">
    <source>
        <dbReference type="Google" id="ProtNLM"/>
    </source>
</evidence>
<proteinExistence type="predicted"/>
<gene>
    <name evidence="2" type="ORF">HEB29_003394</name>
    <name evidence="1" type="ORF">Sfulv_35910</name>
</gene>
<accession>A0A7J0C8D1</accession>
<name>A0A7J0C8D1_9ACTN</name>
<comment type="caution">
    <text evidence="1">The sequence shown here is derived from an EMBL/GenBank/DDBJ whole genome shotgun (WGS) entry which is preliminary data.</text>
</comment>
<dbReference type="InterPro" id="IPR021737">
    <property type="entry name" value="Phage_phiKZ_Orf197"/>
</dbReference>
<reference evidence="1 3" key="1">
    <citation type="submission" date="2020-05" db="EMBL/GenBank/DDBJ databases">
        <title>Whole genome shotgun sequence of Streptomyces fulvorobeus NBRC 15897.</title>
        <authorList>
            <person name="Komaki H."/>
            <person name="Tamura T."/>
        </authorList>
    </citation>
    <scope>NUCLEOTIDE SEQUENCE [LARGE SCALE GENOMIC DNA]</scope>
    <source>
        <strain evidence="1 3">NBRC 15897</strain>
    </source>
</reference>
<evidence type="ECO:0000313" key="2">
    <source>
        <dbReference type="EMBL" id="NYE42383.1"/>
    </source>
</evidence>
<dbReference type="RefSeq" id="WP_173314945.1">
    <property type="nucleotide sequence ID" value="NZ_BAAAUE010000009.1"/>
</dbReference>
<organism evidence="1 3">
    <name type="scientific">Streptomyces fulvorobeus</name>
    <dbReference type="NCBI Taxonomy" id="284028"/>
    <lineage>
        <taxon>Bacteria</taxon>
        <taxon>Bacillati</taxon>
        <taxon>Actinomycetota</taxon>
        <taxon>Actinomycetes</taxon>
        <taxon>Kitasatosporales</taxon>
        <taxon>Streptomycetaceae</taxon>
        <taxon>Streptomyces</taxon>
    </lineage>
</organism>
<dbReference type="AlphaFoldDB" id="A0A7J0C8D1"/>
<dbReference type="Pfam" id="PF11750">
    <property type="entry name" value="DUF3307"/>
    <property type="match status" value="1"/>
</dbReference>
<dbReference type="EMBL" id="BLWC01000001">
    <property type="protein sequence ID" value="GFM98780.1"/>
    <property type="molecule type" value="Genomic_DNA"/>
</dbReference>
<keyword evidence="3" id="KW-1185">Reference proteome</keyword>
<sequence>MFASLFILLYLGHLLADYPLQSDHQAAHKAGRGAAGWRAGLTHAATHIATCGAGLLAGVVLLDLPVTVPAALAALVWIGATHAFIDRRWPVAWWMDHARQTGWAANGGAAHVDQTAHILALVLAALALAAA</sequence>